<dbReference type="EMBL" id="RSCE01000006">
    <property type="protein sequence ID" value="RSH81943.1"/>
    <property type="molecule type" value="Genomic_DNA"/>
</dbReference>
<name>A0A427XT04_9TREE</name>
<gene>
    <name evidence="1" type="ORF">EHS24_008140</name>
</gene>
<accession>A0A427XT04</accession>
<protein>
    <submittedName>
        <fullName evidence="1">Uncharacterized protein</fullName>
    </submittedName>
</protein>
<dbReference type="RefSeq" id="XP_028476398.1">
    <property type="nucleotide sequence ID" value="XM_028623465.1"/>
</dbReference>
<sequence>MSVSANSTSLTSVSAETYTATAIVRASTSASTRTTSSASSSTASTITLLECEYSLKLNGNDIGSAVTKSCCAMLNGTMSGGDCRSLAIVQNLWTDCVYSTSSQVDQGYPGASFCTSYTAKSSASVQRVAWGMLAVGLAAVVIAA</sequence>
<proteinExistence type="predicted"/>
<reference evidence="1 2" key="1">
    <citation type="submission" date="2018-11" db="EMBL/GenBank/DDBJ databases">
        <title>Genome sequence of Apiotrichum porosum DSM 27194.</title>
        <authorList>
            <person name="Aliyu H."/>
            <person name="Gorte O."/>
            <person name="Ochsenreither K."/>
        </authorList>
    </citation>
    <scope>NUCLEOTIDE SEQUENCE [LARGE SCALE GENOMIC DNA]</scope>
    <source>
        <strain evidence="1 2">DSM 27194</strain>
    </source>
</reference>
<evidence type="ECO:0000313" key="1">
    <source>
        <dbReference type="EMBL" id="RSH81943.1"/>
    </source>
</evidence>
<dbReference type="AlphaFoldDB" id="A0A427XT04"/>
<comment type="caution">
    <text evidence="1">The sequence shown here is derived from an EMBL/GenBank/DDBJ whole genome shotgun (WGS) entry which is preliminary data.</text>
</comment>
<organism evidence="1 2">
    <name type="scientific">Apiotrichum porosum</name>
    <dbReference type="NCBI Taxonomy" id="105984"/>
    <lineage>
        <taxon>Eukaryota</taxon>
        <taxon>Fungi</taxon>
        <taxon>Dikarya</taxon>
        <taxon>Basidiomycota</taxon>
        <taxon>Agaricomycotina</taxon>
        <taxon>Tremellomycetes</taxon>
        <taxon>Trichosporonales</taxon>
        <taxon>Trichosporonaceae</taxon>
        <taxon>Apiotrichum</taxon>
    </lineage>
</organism>
<dbReference type="GeneID" id="39592683"/>
<dbReference type="Proteomes" id="UP000279236">
    <property type="component" value="Unassembled WGS sequence"/>
</dbReference>
<keyword evidence="2" id="KW-1185">Reference proteome</keyword>
<evidence type="ECO:0000313" key="2">
    <source>
        <dbReference type="Proteomes" id="UP000279236"/>
    </source>
</evidence>